<feature type="transmembrane region" description="Helical" evidence="2">
    <location>
        <begin position="20"/>
        <end position="42"/>
    </location>
</feature>
<feature type="compositionally biased region" description="Polar residues" evidence="1">
    <location>
        <begin position="200"/>
        <end position="247"/>
    </location>
</feature>
<accession>A0A3G9JYI0</accession>
<evidence type="ECO:0000313" key="3">
    <source>
        <dbReference type="EMBL" id="BBH50561.1"/>
    </source>
</evidence>
<keyword evidence="4" id="KW-1185">Reference proteome</keyword>
<dbReference type="AlphaFoldDB" id="A0A3G9JYI0"/>
<dbReference type="RefSeq" id="WP_126422484.1">
    <property type="nucleotide sequence ID" value="NZ_AP019367.1"/>
</dbReference>
<reference evidence="4" key="1">
    <citation type="submission" date="2018-11" db="EMBL/GenBank/DDBJ databases">
        <title>Comparative genomics of Parolsenella catena and Libanicoccus massiliensis: Reclassification of Libanicoccus massiliensis as Parolsenella massiliensis comb. nov.</title>
        <authorList>
            <person name="Sakamoto M."/>
            <person name="Ikeyama N."/>
            <person name="Murakami T."/>
            <person name="Mori H."/>
            <person name="Yuki M."/>
            <person name="Ohkuma M."/>
        </authorList>
    </citation>
    <scope>NUCLEOTIDE SEQUENCE [LARGE SCALE GENOMIC DNA]</scope>
    <source>
        <strain evidence="4">JCM 31932</strain>
    </source>
</reference>
<gene>
    <name evidence="3" type="ORF">Pcatena_11480</name>
</gene>
<name>A0A3G9JYI0_9ACTN</name>
<protein>
    <submittedName>
        <fullName evidence="3">Uncharacterized protein</fullName>
    </submittedName>
</protein>
<sequence>MDRRDRHGEDTDETSGRRGLLEDLSVSQVLAGALAAVTSVALSSRIGIAGSLIGVAAASVVSTVASQLYRGMLRRANDKIRELASSDGEQPGTGDQNPYGLDKPPLSHGQAAEPATSTTSARIAPAALRAEAHRRRQQTIHRRVMAAAVVSSLVAVAISAGVVLLVTNGEGLGQRVGATEARTSTATTETAGTQHAAASANAQPTTQRAPEASAQTSTAAPNQDETGTQTGSDSKPTTGNAGDSQAATADKPQDAETGDAAE</sequence>
<keyword evidence="2" id="KW-0812">Transmembrane</keyword>
<feature type="region of interest" description="Disordered" evidence="1">
    <location>
        <begin position="177"/>
        <end position="262"/>
    </location>
</feature>
<dbReference type="KEGG" id="pcat:Pcatena_11480"/>
<feature type="compositionally biased region" description="Low complexity" evidence="1">
    <location>
        <begin position="178"/>
        <end position="198"/>
    </location>
</feature>
<proteinExistence type="predicted"/>
<evidence type="ECO:0000256" key="1">
    <source>
        <dbReference type="SAM" id="MobiDB-lite"/>
    </source>
</evidence>
<keyword evidence="2" id="KW-1133">Transmembrane helix</keyword>
<dbReference type="GeneID" id="88849287"/>
<feature type="region of interest" description="Disordered" evidence="1">
    <location>
        <begin position="83"/>
        <end position="122"/>
    </location>
</feature>
<dbReference type="OrthoDB" id="9963591at2"/>
<dbReference type="EMBL" id="AP019367">
    <property type="protein sequence ID" value="BBH50561.1"/>
    <property type="molecule type" value="Genomic_DNA"/>
</dbReference>
<dbReference type="Proteomes" id="UP000273154">
    <property type="component" value="Chromosome"/>
</dbReference>
<keyword evidence="2" id="KW-0472">Membrane</keyword>
<evidence type="ECO:0000313" key="4">
    <source>
        <dbReference type="Proteomes" id="UP000273154"/>
    </source>
</evidence>
<organism evidence="3 4">
    <name type="scientific">Parolsenella catena</name>
    <dbReference type="NCBI Taxonomy" id="2003188"/>
    <lineage>
        <taxon>Bacteria</taxon>
        <taxon>Bacillati</taxon>
        <taxon>Actinomycetota</taxon>
        <taxon>Coriobacteriia</taxon>
        <taxon>Coriobacteriales</taxon>
        <taxon>Atopobiaceae</taxon>
        <taxon>Parolsenella</taxon>
    </lineage>
</organism>
<feature type="transmembrane region" description="Helical" evidence="2">
    <location>
        <begin position="48"/>
        <end position="69"/>
    </location>
</feature>
<feature type="transmembrane region" description="Helical" evidence="2">
    <location>
        <begin position="144"/>
        <end position="166"/>
    </location>
</feature>
<evidence type="ECO:0000256" key="2">
    <source>
        <dbReference type="SAM" id="Phobius"/>
    </source>
</evidence>